<sequence>MVWLFHLLLLCSLGLAGAGQEYVERLKLYDTTPEVIQAASHSGLPVAVSVSEKNLNEVSSSVLKAETWLRNNVLAHYPATKVTTIVVGNNLLCQKEQEQNLDLILPSLKNIYHSLTRWGLEKEIKVSPAFSSNCLNPDFTFFRDDLTEKVIKPLLHFIHTTNSTYSINPPPKFSTLSDKNTIFVSSHLESLKKLGFSTHNKINLLIQSPKQAKPMSRKLSDIESKIINPYPARPTPLPEISPIHSSIGFSIPAHAAKTPQPSQSHSSYPPPLSLPSAAPPPFSFPSDSPPPFSFPSNSPPPFSFPSNSPPPFSFPSGSTPPMPFSVAPELPPTTPPYGFSLPPCNPVDNNVAPAPEAVGVVQTLWCVAKPNVPADTLQQAMDYACGEGGADCEGIKPHGSCFYPDTVVAHASYAFNSYWQKTKRNGGTCGFGGTAMLINSDPSYLHCRFVLS</sequence>
<keyword evidence="2" id="KW-1185">Reference proteome</keyword>
<gene>
    <name evidence="1" type="ORF">OWV82_013179</name>
</gene>
<protein>
    <submittedName>
        <fullName evidence="1">Glucan endo-1,3-beta-glucosidase 1</fullName>
    </submittedName>
</protein>
<dbReference type="Proteomes" id="UP001164539">
    <property type="component" value="Chromosome 7"/>
</dbReference>
<comment type="caution">
    <text evidence="1">The sequence shown here is derived from an EMBL/GenBank/DDBJ whole genome shotgun (WGS) entry which is preliminary data.</text>
</comment>
<name>A0ACC1XTR1_MELAZ</name>
<evidence type="ECO:0000313" key="1">
    <source>
        <dbReference type="EMBL" id="KAJ4714738.1"/>
    </source>
</evidence>
<accession>A0ACC1XTR1</accession>
<proteinExistence type="predicted"/>
<evidence type="ECO:0000313" key="2">
    <source>
        <dbReference type="Proteomes" id="UP001164539"/>
    </source>
</evidence>
<reference evidence="1 2" key="1">
    <citation type="journal article" date="2023" name="Science">
        <title>Complex scaffold remodeling in plant triterpene biosynthesis.</title>
        <authorList>
            <person name="De La Pena R."/>
            <person name="Hodgson H."/>
            <person name="Liu J.C."/>
            <person name="Stephenson M.J."/>
            <person name="Martin A.C."/>
            <person name="Owen C."/>
            <person name="Harkess A."/>
            <person name="Leebens-Mack J."/>
            <person name="Jimenez L.E."/>
            <person name="Osbourn A."/>
            <person name="Sattely E.S."/>
        </authorList>
    </citation>
    <scope>NUCLEOTIDE SEQUENCE [LARGE SCALE GENOMIC DNA]</scope>
    <source>
        <strain evidence="2">cv. JPN11</strain>
        <tissue evidence="1">Leaf</tissue>
    </source>
</reference>
<dbReference type="EMBL" id="CM051400">
    <property type="protein sequence ID" value="KAJ4714738.1"/>
    <property type="molecule type" value="Genomic_DNA"/>
</dbReference>
<organism evidence="1 2">
    <name type="scientific">Melia azedarach</name>
    <name type="common">Chinaberry tree</name>
    <dbReference type="NCBI Taxonomy" id="155640"/>
    <lineage>
        <taxon>Eukaryota</taxon>
        <taxon>Viridiplantae</taxon>
        <taxon>Streptophyta</taxon>
        <taxon>Embryophyta</taxon>
        <taxon>Tracheophyta</taxon>
        <taxon>Spermatophyta</taxon>
        <taxon>Magnoliopsida</taxon>
        <taxon>eudicotyledons</taxon>
        <taxon>Gunneridae</taxon>
        <taxon>Pentapetalae</taxon>
        <taxon>rosids</taxon>
        <taxon>malvids</taxon>
        <taxon>Sapindales</taxon>
        <taxon>Meliaceae</taxon>
        <taxon>Melia</taxon>
    </lineage>
</organism>